<dbReference type="InParanoid" id="A0A3N4KV22"/>
<protein>
    <submittedName>
        <fullName evidence="2">Uncharacterized protein</fullName>
    </submittedName>
</protein>
<accession>A0A3N4KV22</accession>
<proteinExistence type="predicted"/>
<keyword evidence="1" id="KW-1133">Transmembrane helix</keyword>
<keyword evidence="3" id="KW-1185">Reference proteome</keyword>
<keyword evidence="1" id="KW-0472">Membrane</keyword>
<feature type="transmembrane region" description="Helical" evidence="1">
    <location>
        <begin position="26"/>
        <end position="48"/>
    </location>
</feature>
<dbReference type="AlphaFoldDB" id="A0A3N4KV22"/>
<evidence type="ECO:0000313" key="3">
    <source>
        <dbReference type="Proteomes" id="UP000277580"/>
    </source>
</evidence>
<dbReference type="EMBL" id="ML119130">
    <property type="protein sequence ID" value="RPB12191.1"/>
    <property type="molecule type" value="Genomic_DNA"/>
</dbReference>
<dbReference type="Proteomes" id="UP000277580">
    <property type="component" value="Unassembled WGS sequence"/>
</dbReference>
<sequence>MVFFFYFSLFLTPSLLFFLFLKGVNLNFFFISACGGYLAFGFLTFRFLENSGVHGEESIGGRGGKGATENRLQSAQLHHVWRSITKRFSFLSMVHECRVMDYMYLHMCS</sequence>
<reference evidence="2 3" key="1">
    <citation type="journal article" date="2018" name="Nat. Ecol. Evol.">
        <title>Pezizomycetes genomes reveal the molecular basis of ectomycorrhizal truffle lifestyle.</title>
        <authorList>
            <person name="Murat C."/>
            <person name="Payen T."/>
            <person name="Noel B."/>
            <person name="Kuo A."/>
            <person name="Morin E."/>
            <person name="Chen J."/>
            <person name="Kohler A."/>
            <person name="Krizsan K."/>
            <person name="Balestrini R."/>
            <person name="Da Silva C."/>
            <person name="Montanini B."/>
            <person name="Hainaut M."/>
            <person name="Levati E."/>
            <person name="Barry K.W."/>
            <person name="Belfiori B."/>
            <person name="Cichocki N."/>
            <person name="Clum A."/>
            <person name="Dockter R.B."/>
            <person name="Fauchery L."/>
            <person name="Guy J."/>
            <person name="Iotti M."/>
            <person name="Le Tacon F."/>
            <person name="Lindquist E.A."/>
            <person name="Lipzen A."/>
            <person name="Malagnac F."/>
            <person name="Mello A."/>
            <person name="Molinier V."/>
            <person name="Miyauchi S."/>
            <person name="Poulain J."/>
            <person name="Riccioni C."/>
            <person name="Rubini A."/>
            <person name="Sitrit Y."/>
            <person name="Splivallo R."/>
            <person name="Traeger S."/>
            <person name="Wang M."/>
            <person name="Zifcakova L."/>
            <person name="Wipf D."/>
            <person name="Zambonelli A."/>
            <person name="Paolocci F."/>
            <person name="Nowrousian M."/>
            <person name="Ottonello S."/>
            <person name="Baldrian P."/>
            <person name="Spatafora J.W."/>
            <person name="Henrissat B."/>
            <person name="Nagy L.G."/>
            <person name="Aury J.M."/>
            <person name="Wincker P."/>
            <person name="Grigoriev I.V."/>
            <person name="Bonfante P."/>
            <person name="Martin F.M."/>
        </authorList>
    </citation>
    <scope>NUCLEOTIDE SEQUENCE [LARGE SCALE GENOMIC DNA]</scope>
    <source>
        <strain evidence="2 3">CCBAS932</strain>
    </source>
</reference>
<gene>
    <name evidence="2" type="ORF">P167DRAFT_168353</name>
</gene>
<evidence type="ECO:0000256" key="1">
    <source>
        <dbReference type="SAM" id="Phobius"/>
    </source>
</evidence>
<evidence type="ECO:0000313" key="2">
    <source>
        <dbReference type="EMBL" id="RPB12191.1"/>
    </source>
</evidence>
<name>A0A3N4KV22_9PEZI</name>
<organism evidence="2 3">
    <name type="scientific">Morchella conica CCBAS932</name>
    <dbReference type="NCBI Taxonomy" id="1392247"/>
    <lineage>
        <taxon>Eukaryota</taxon>
        <taxon>Fungi</taxon>
        <taxon>Dikarya</taxon>
        <taxon>Ascomycota</taxon>
        <taxon>Pezizomycotina</taxon>
        <taxon>Pezizomycetes</taxon>
        <taxon>Pezizales</taxon>
        <taxon>Morchellaceae</taxon>
        <taxon>Morchella</taxon>
    </lineage>
</organism>
<keyword evidence="1" id="KW-0812">Transmembrane</keyword>